<feature type="compositionally biased region" description="Polar residues" evidence="8">
    <location>
        <begin position="968"/>
        <end position="987"/>
    </location>
</feature>
<dbReference type="Gene3D" id="2.40.170.20">
    <property type="entry name" value="TonB-dependent receptor, beta-barrel domain"/>
    <property type="match status" value="1"/>
</dbReference>
<evidence type="ECO:0000256" key="6">
    <source>
        <dbReference type="ARBA" id="ARBA00023237"/>
    </source>
</evidence>
<dbReference type="PROSITE" id="PS52016">
    <property type="entry name" value="TONB_DEPENDENT_REC_3"/>
    <property type="match status" value="1"/>
</dbReference>
<keyword evidence="9" id="KW-0732">Signal</keyword>
<name>A0A8J3BKP1_9FLAO</name>
<dbReference type="FunFam" id="2.60.40.1120:FF:000003">
    <property type="entry name" value="Outer membrane protein Omp121"/>
    <property type="match status" value="1"/>
</dbReference>
<feature type="domain" description="TonB-dependent receptor plug" evidence="10">
    <location>
        <begin position="127"/>
        <end position="251"/>
    </location>
</feature>
<dbReference type="Pfam" id="PF07715">
    <property type="entry name" value="Plug"/>
    <property type="match status" value="1"/>
</dbReference>
<dbReference type="Proteomes" id="UP000612329">
    <property type="component" value="Unassembled WGS sequence"/>
</dbReference>
<evidence type="ECO:0000256" key="3">
    <source>
        <dbReference type="ARBA" id="ARBA00022452"/>
    </source>
</evidence>
<evidence type="ECO:0000313" key="12">
    <source>
        <dbReference type="Proteomes" id="UP000612329"/>
    </source>
</evidence>
<dbReference type="InterPro" id="IPR039426">
    <property type="entry name" value="TonB-dep_rcpt-like"/>
</dbReference>
<reference evidence="11" key="1">
    <citation type="journal article" date="2014" name="Int. J. Syst. Evol. Microbiol.">
        <title>Complete genome sequence of Corynebacterium casei LMG S-19264T (=DSM 44701T), isolated from a smear-ripened cheese.</title>
        <authorList>
            <consortium name="US DOE Joint Genome Institute (JGI-PGF)"/>
            <person name="Walter F."/>
            <person name="Albersmeier A."/>
            <person name="Kalinowski J."/>
            <person name="Ruckert C."/>
        </authorList>
    </citation>
    <scope>NUCLEOTIDE SEQUENCE</scope>
    <source>
        <strain evidence="11">JCM 12862</strain>
    </source>
</reference>
<evidence type="ECO:0000313" key="11">
    <source>
        <dbReference type="EMBL" id="GGK26264.1"/>
    </source>
</evidence>
<comment type="caution">
    <text evidence="11">The sequence shown here is derived from an EMBL/GenBank/DDBJ whole genome shotgun (WGS) entry which is preliminary data.</text>
</comment>
<evidence type="ECO:0000256" key="1">
    <source>
        <dbReference type="ARBA" id="ARBA00004571"/>
    </source>
</evidence>
<dbReference type="NCBIfam" id="TIGR04056">
    <property type="entry name" value="OMP_RagA_SusC"/>
    <property type="match status" value="1"/>
</dbReference>
<feature type="region of interest" description="Disordered" evidence="8">
    <location>
        <begin position="966"/>
        <end position="987"/>
    </location>
</feature>
<feature type="signal peptide" evidence="9">
    <location>
        <begin position="1"/>
        <end position="32"/>
    </location>
</feature>
<proteinExistence type="inferred from homology"/>
<evidence type="ECO:0000256" key="8">
    <source>
        <dbReference type="SAM" id="MobiDB-lite"/>
    </source>
</evidence>
<dbReference type="Gene3D" id="2.60.40.1120">
    <property type="entry name" value="Carboxypeptidase-like, regulatory domain"/>
    <property type="match status" value="1"/>
</dbReference>
<dbReference type="AlphaFoldDB" id="A0A8J3BKP1"/>
<comment type="subcellular location">
    <subcellularLocation>
        <location evidence="1 7">Cell outer membrane</location>
        <topology evidence="1 7">Multi-pass membrane protein</topology>
    </subcellularLocation>
</comment>
<dbReference type="Pfam" id="PF13715">
    <property type="entry name" value="CarbopepD_reg_2"/>
    <property type="match status" value="1"/>
</dbReference>
<feature type="chain" id="PRO_5035292714" evidence="9">
    <location>
        <begin position="33"/>
        <end position="1090"/>
    </location>
</feature>
<evidence type="ECO:0000259" key="10">
    <source>
        <dbReference type="Pfam" id="PF07715"/>
    </source>
</evidence>
<evidence type="ECO:0000256" key="7">
    <source>
        <dbReference type="PROSITE-ProRule" id="PRU01360"/>
    </source>
</evidence>
<evidence type="ECO:0000256" key="2">
    <source>
        <dbReference type="ARBA" id="ARBA00022448"/>
    </source>
</evidence>
<keyword evidence="2 7" id="KW-0813">Transport</keyword>
<protein>
    <submittedName>
        <fullName evidence="11">SusC/RagA family TonB-linked outer membrane protein</fullName>
    </submittedName>
</protein>
<dbReference type="InterPro" id="IPR012910">
    <property type="entry name" value="Plug_dom"/>
</dbReference>
<dbReference type="InterPro" id="IPR037066">
    <property type="entry name" value="Plug_dom_sf"/>
</dbReference>
<keyword evidence="4 7" id="KW-0812">Transmembrane</keyword>
<dbReference type="GO" id="GO:0009279">
    <property type="term" value="C:cell outer membrane"/>
    <property type="evidence" value="ECO:0007669"/>
    <property type="project" value="UniProtKB-SubCell"/>
</dbReference>
<dbReference type="InterPro" id="IPR023996">
    <property type="entry name" value="TonB-dep_OMP_SusC/RagA"/>
</dbReference>
<gene>
    <name evidence="11" type="ORF">GCM10007962_20700</name>
</gene>
<evidence type="ECO:0000256" key="9">
    <source>
        <dbReference type="SAM" id="SignalP"/>
    </source>
</evidence>
<keyword evidence="5 7" id="KW-0472">Membrane</keyword>
<comment type="similarity">
    <text evidence="7">Belongs to the TonB-dependent receptor family.</text>
</comment>
<sequence length="1090" mass="119404">MTLTNSNNYKMKTKFSGILTLFLAFVVQLTFAQEKTISGTVSDASGLPLPGATVLVKGTTTGTSTDFDGKYSISASQGSTLVFSFVGYTTKEVAVGSSNTINITMTEDAALLDEVVVTALGIQREKKSLGYASQEVKGDAVNTVKDINFVNSLSGKVAGIDVQNTGTMGGSTNVVIRGYSSLYGNNQALFVVDGVPISNKNTNTSDQRTGRAGYDYGNAASDINPDDIESINVLKGGAATALYGSQAANGVVVITTKSGNKNANGIGVTVNSSVTFNTYNPDTFAKYQKEYGAGYWIGVYHDDFYYKNGEPYTLADWDGSYGPAFDSNRLVHQWDSFYPQLPTYGQATPWVAGKHDPSYVFQTGHTLFNSVFIDGGGDKGTFKLGYTKTDQEGIMPNSKILRDNVDFSASYKLNDKLTAKANASYIKTFGKGRYGTGYDSQNFMQTSRQWWQTNVDVKEQRDAFFATGDNITWNTSYIDEDLHAIYHDNVYWMRYNNYETDLRNRMIGNINLNYEVNDWLNIFGRVTLDTYAGNQEERINNGSTSLPSSYSLFNESYTQNTYDLQFLFDKNITDKLNLKGVLGANIQRNHYSNVKAATNGGINLDGLWALSNTVNPLNAPSEYKYYSGVDGYFANLSFGYDNLLYLEGSYRLDIASTLPENDNKYDYYGVSGSFLFSELLDSNFINLGKLRIGYAKTGNAAPPLSLYNTYDLNTPVQGQASASLPSTNNNSNLKNEESTEKEIGLEMMFANKRAGFDLSLYDKTSRDLLTPISVTPAIGYTGQWLNAGEVQNKGIELTLWGSPIKTNDFEWRIDINWAKNKSEVLSLPAGLKNLQLASLQEGSINATVGRPYGEIRGSNFEFDANGNRIINPANGRYLVTESEDENLGTYQPDWKGGINNRFTYKSLSLSFLIDVKHGGNVFSLDTWYGFATGLYPETAGLNELGNPKRDPLTSGADSGGIILPGVLQTGTDGDGNPTSDGTPNNVRTSMSNFANALGYTRAPTALHVYDAGFVKLREVSLTYSLPKTFLKNTFIQSASISAIGRNLWIIHKNLPYSDPEAGLSSGNVQGYQSGAYPSTKDYGFSVKLQF</sequence>
<keyword evidence="6 7" id="KW-0998">Cell outer membrane</keyword>
<dbReference type="SUPFAM" id="SSF49464">
    <property type="entry name" value="Carboxypeptidase regulatory domain-like"/>
    <property type="match status" value="1"/>
</dbReference>
<dbReference type="SUPFAM" id="SSF56935">
    <property type="entry name" value="Porins"/>
    <property type="match status" value="1"/>
</dbReference>
<accession>A0A8J3BKP1</accession>
<dbReference type="NCBIfam" id="TIGR04057">
    <property type="entry name" value="SusC_RagA_signa"/>
    <property type="match status" value="1"/>
</dbReference>
<dbReference type="InterPro" id="IPR023997">
    <property type="entry name" value="TonB-dep_OMP_SusC/RagA_CS"/>
</dbReference>
<organism evidence="11 12">
    <name type="scientific">Yeosuana aromativorans</name>
    <dbReference type="NCBI Taxonomy" id="288019"/>
    <lineage>
        <taxon>Bacteria</taxon>
        <taxon>Pseudomonadati</taxon>
        <taxon>Bacteroidota</taxon>
        <taxon>Flavobacteriia</taxon>
        <taxon>Flavobacteriales</taxon>
        <taxon>Flavobacteriaceae</taxon>
        <taxon>Yeosuana</taxon>
    </lineage>
</organism>
<dbReference type="Gene3D" id="2.170.130.10">
    <property type="entry name" value="TonB-dependent receptor, plug domain"/>
    <property type="match status" value="1"/>
</dbReference>
<dbReference type="InterPro" id="IPR036942">
    <property type="entry name" value="Beta-barrel_TonB_sf"/>
</dbReference>
<reference evidence="11" key="2">
    <citation type="submission" date="2020-09" db="EMBL/GenBank/DDBJ databases">
        <authorList>
            <person name="Sun Q."/>
            <person name="Ohkuma M."/>
        </authorList>
    </citation>
    <scope>NUCLEOTIDE SEQUENCE</scope>
    <source>
        <strain evidence="11">JCM 12862</strain>
    </source>
</reference>
<dbReference type="EMBL" id="BMNR01000004">
    <property type="protein sequence ID" value="GGK26264.1"/>
    <property type="molecule type" value="Genomic_DNA"/>
</dbReference>
<keyword evidence="3 7" id="KW-1134">Transmembrane beta strand</keyword>
<evidence type="ECO:0000256" key="4">
    <source>
        <dbReference type="ARBA" id="ARBA00022692"/>
    </source>
</evidence>
<evidence type="ECO:0000256" key="5">
    <source>
        <dbReference type="ARBA" id="ARBA00023136"/>
    </source>
</evidence>
<dbReference type="InterPro" id="IPR008969">
    <property type="entry name" value="CarboxyPept-like_regulatory"/>
</dbReference>
<keyword evidence="12" id="KW-1185">Reference proteome</keyword>